<dbReference type="eggNOG" id="COG0420">
    <property type="taxonomic scope" value="Bacteria"/>
</dbReference>
<dbReference type="GeneID" id="58715939"/>
<accession>A0A099WM05</accession>
<comment type="caution">
    <text evidence="3">The sequence shown here is derived from an EMBL/GenBank/DDBJ whole genome shotgun (WGS) entry which is preliminary data.</text>
</comment>
<dbReference type="Proteomes" id="UP000029844">
    <property type="component" value="Unassembled WGS sequence"/>
</dbReference>
<name>A0A099WM05_9LIST</name>
<dbReference type="PANTHER" id="PTHR30337">
    <property type="entry name" value="COMPONENT OF ATP-DEPENDENT DSDNA EXONUCLEASE"/>
    <property type="match status" value="1"/>
</dbReference>
<keyword evidence="1" id="KW-0378">Hydrolase</keyword>
<dbReference type="InterPro" id="IPR041796">
    <property type="entry name" value="Mre11_N"/>
</dbReference>
<dbReference type="CDD" id="cd00840">
    <property type="entry name" value="MPP_Mre11_N"/>
    <property type="match status" value="1"/>
</dbReference>
<dbReference type="SUPFAM" id="SSF56300">
    <property type="entry name" value="Metallo-dependent phosphatases"/>
    <property type="match status" value="1"/>
</dbReference>
<dbReference type="InterPro" id="IPR014576">
    <property type="entry name" value="Pesterase_YhaO"/>
</dbReference>
<reference evidence="3 4" key="1">
    <citation type="submission" date="2014-05" db="EMBL/GenBank/DDBJ databases">
        <title>Novel Listeriaceae from food processing environments.</title>
        <authorList>
            <person name="den Bakker H.C."/>
        </authorList>
    </citation>
    <scope>NUCLEOTIDE SEQUENCE [LARGE SCALE GENOMIC DNA]</scope>
    <source>
        <strain evidence="3 4">FSL A5-0281</strain>
    </source>
</reference>
<dbReference type="RefSeq" id="WP_036083133.1">
    <property type="nucleotide sequence ID" value="NZ_CBCSHQ010000002.1"/>
</dbReference>
<gene>
    <name evidence="3" type="ORF">EP57_00550</name>
</gene>
<dbReference type="EMBL" id="JNFA01000001">
    <property type="protein sequence ID" value="KGL45523.1"/>
    <property type="molecule type" value="Genomic_DNA"/>
</dbReference>
<organism evidence="3 4">
    <name type="scientific">Listeria booriae</name>
    <dbReference type="NCBI Taxonomy" id="1552123"/>
    <lineage>
        <taxon>Bacteria</taxon>
        <taxon>Bacillati</taxon>
        <taxon>Bacillota</taxon>
        <taxon>Bacilli</taxon>
        <taxon>Bacillales</taxon>
        <taxon>Listeriaceae</taxon>
        <taxon>Listeria</taxon>
    </lineage>
</organism>
<feature type="domain" description="Calcineurin-like phosphoesterase" evidence="2">
    <location>
        <begin position="5"/>
        <end position="199"/>
    </location>
</feature>
<evidence type="ECO:0000313" key="3">
    <source>
        <dbReference type="EMBL" id="KGL45523.1"/>
    </source>
</evidence>
<dbReference type="InterPro" id="IPR004843">
    <property type="entry name" value="Calcineurin-like_PHP"/>
</dbReference>
<evidence type="ECO:0000313" key="4">
    <source>
        <dbReference type="Proteomes" id="UP000029844"/>
    </source>
</evidence>
<dbReference type="InterPro" id="IPR029052">
    <property type="entry name" value="Metallo-depent_PP-like"/>
</dbReference>
<dbReference type="PIRSF" id="PIRSF033091">
    <property type="entry name" value="Pesterase_YhaO"/>
    <property type="match status" value="1"/>
</dbReference>
<dbReference type="OrthoDB" id="9773856at2"/>
<proteinExistence type="predicted"/>
<dbReference type="AlphaFoldDB" id="A0A099WM05"/>
<dbReference type="PANTHER" id="PTHR30337:SF7">
    <property type="entry name" value="PHOSPHOESTERASE"/>
    <property type="match status" value="1"/>
</dbReference>
<dbReference type="GO" id="GO:0016787">
    <property type="term" value="F:hydrolase activity"/>
    <property type="evidence" value="ECO:0007669"/>
    <property type="project" value="UniProtKB-KW"/>
</dbReference>
<dbReference type="Pfam" id="PF00149">
    <property type="entry name" value="Metallophos"/>
    <property type="match status" value="1"/>
</dbReference>
<protein>
    <recommendedName>
        <fullName evidence="2">Calcineurin-like phosphoesterase domain-containing protein</fullName>
    </recommendedName>
</protein>
<keyword evidence="4" id="KW-1185">Reference proteome</keyword>
<dbReference type="STRING" id="1552123.EP57_00550"/>
<evidence type="ECO:0000256" key="1">
    <source>
        <dbReference type="ARBA" id="ARBA00022801"/>
    </source>
</evidence>
<sequence length="412" mass="47281">MREVRFVHMADLHLDSPFLGLRHLPDSVFEKLKNSTFASLARGIDVAIREAVDFVIIAGDIYDEEDQSIKAQARFYKEMERLNQAGIPVYMIHGNHDYVAKYRDRLQLPENVTVFDTTLEMYTFVSPSGVRVNLYGFSYGERHIREAMYQQYKRQGDADFHIGLLHGSEMTGNAMQDVYAPFKVSDMKQMDYWALGHIHLRQVLAEEPMIYFPGNIQGRHRKETGDKGLTLVTLRETGAELTFVETAPIIWEEATLEISEDVDFSKLFQLSLQAVKEAAHMDKSVLLGLRLVAHVPLSLDVKQRIDSGEWLDMLQETWMDEANFVWVTRVSYEAPLQNVDWLASSGLENEWELAKGLLKQEEVFYQATESLVANGAANRFLEDLEEAEREALVEESAELLENMLEQFRGDLK</sequence>
<dbReference type="Gene3D" id="3.60.21.10">
    <property type="match status" value="1"/>
</dbReference>
<dbReference type="InterPro" id="IPR050535">
    <property type="entry name" value="DNA_Repair-Maintenance_Comp"/>
</dbReference>
<evidence type="ECO:0000259" key="2">
    <source>
        <dbReference type="Pfam" id="PF00149"/>
    </source>
</evidence>